<evidence type="ECO:0000313" key="3">
    <source>
        <dbReference type="Proteomes" id="UP000237846"/>
    </source>
</evidence>
<reference evidence="2 3" key="1">
    <citation type="submission" date="2018-03" db="EMBL/GenBank/DDBJ databases">
        <title>Genomic Encyclopedia of Archaeal and Bacterial Type Strains, Phase II (KMG-II): from individual species to whole genera.</title>
        <authorList>
            <person name="Goeker M."/>
        </authorList>
    </citation>
    <scope>NUCLEOTIDE SEQUENCE [LARGE SCALE GENOMIC DNA]</scope>
    <source>
        <strain evidence="2 3">DSM 45601</strain>
    </source>
</reference>
<evidence type="ECO:0000256" key="1">
    <source>
        <dbReference type="SAM" id="MobiDB-lite"/>
    </source>
</evidence>
<dbReference type="EMBL" id="PVZC01000001">
    <property type="protein sequence ID" value="PRY02558.1"/>
    <property type="molecule type" value="Genomic_DNA"/>
</dbReference>
<sequence>MVSASILVVIVSLVAVFVHVDQPTPASPIPDSAPATPCEEPRPNEPCQSITHAGREVRYALLRSEEETSETAIVDFGGPGVSILSGRFNLHEFRNSIPSLRNSNLLFIEEPWVRSNQSDECSSSLSYFYASSRTGHPDTLPGIENVINQCGISGDDALAWGFSPDHYASVVSAIEATESIELNGFLGYSFGSARLSYLAEVELDWIALIRPFPVGVAGEELLGARVEQSDGLLDDFERSDHEFMSSNVANRHLPVEAFDYASAELALGYLPGDEITDSAREIAGRSDHELAGRLSDSLWLRYGENSISSGYLAYLAEVCRIAAPWADDQGDESPVAHVLASLHAPCRDFTRPPGEPARIEATAENVCVVTSDQDPLVPDTLIRRYLHFDNEVDWLESPDGSHSAQDGTVECLESVGLSAE</sequence>
<evidence type="ECO:0008006" key="4">
    <source>
        <dbReference type="Google" id="ProtNLM"/>
    </source>
</evidence>
<name>A0A2T0QF63_9ACTN</name>
<comment type="caution">
    <text evidence="2">The sequence shown here is derived from an EMBL/GenBank/DDBJ whole genome shotgun (WGS) entry which is preliminary data.</text>
</comment>
<gene>
    <name evidence="2" type="ORF">CLV72_1011160</name>
</gene>
<accession>A0A2T0QF63</accession>
<dbReference type="AlphaFoldDB" id="A0A2T0QF63"/>
<protein>
    <recommendedName>
        <fullName evidence="4">Alpha/beta hydrolase family protein</fullName>
    </recommendedName>
</protein>
<dbReference type="Proteomes" id="UP000237846">
    <property type="component" value="Unassembled WGS sequence"/>
</dbReference>
<organism evidence="2 3">
    <name type="scientific">Allonocardiopsis opalescens</name>
    <dbReference type="NCBI Taxonomy" id="1144618"/>
    <lineage>
        <taxon>Bacteria</taxon>
        <taxon>Bacillati</taxon>
        <taxon>Actinomycetota</taxon>
        <taxon>Actinomycetes</taxon>
        <taxon>Streptosporangiales</taxon>
        <taxon>Allonocardiopsis</taxon>
    </lineage>
</organism>
<evidence type="ECO:0000313" key="2">
    <source>
        <dbReference type="EMBL" id="PRY02558.1"/>
    </source>
</evidence>
<proteinExistence type="predicted"/>
<keyword evidence="3" id="KW-1185">Reference proteome</keyword>
<feature type="region of interest" description="Disordered" evidence="1">
    <location>
        <begin position="26"/>
        <end position="46"/>
    </location>
</feature>